<keyword evidence="3" id="KW-1185">Reference proteome</keyword>
<dbReference type="RefSeq" id="WP_130424289.1">
    <property type="nucleotide sequence ID" value="NZ_SHKW01000002.1"/>
</dbReference>
<dbReference type="Proteomes" id="UP000292958">
    <property type="component" value="Unassembled WGS sequence"/>
</dbReference>
<dbReference type="EMBL" id="SHKW01000002">
    <property type="protein sequence ID" value="RZU35783.1"/>
    <property type="molecule type" value="Genomic_DNA"/>
</dbReference>
<dbReference type="AlphaFoldDB" id="A0A4Q7YGK6"/>
<sequence>MKGCDEYSIKIQLYVDKELSCQDLEEFIAHLQECAACRQQVEGEVDLSNMLRRSKPLCIASDALRERIIKATTETSHKIDDVIFGSRAIKPIRKE</sequence>
<evidence type="ECO:0000313" key="3">
    <source>
        <dbReference type="Proteomes" id="UP000292958"/>
    </source>
</evidence>
<dbReference type="InterPro" id="IPR041916">
    <property type="entry name" value="Anti_sigma_zinc_sf"/>
</dbReference>
<organism evidence="2 3">
    <name type="scientific">Edaphobacter modestus</name>
    <dbReference type="NCBI Taxonomy" id="388466"/>
    <lineage>
        <taxon>Bacteria</taxon>
        <taxon>Pseudomonadati</taxon>
        <taxon>Acidobacteriota</taxon>
        <taxon>Terriglobia</taxon>
        <taxon>Terriglobales</taxon>
        <taxon>Acidobacteriaceae</taxon>
        <taxon>Edaphobacter</taxon>
    </lineage>
</organism>
<evidence type="ECO:0000259" key="1">
    <source>
        <dbReference type="Pfam" id="PF13490"/>
    </source>
</evidence>
<dbReference type="InterPro" id="IPR027383">
    <property type="entry name" value="Znf_put"/>
</dbReference>
<gene>
    <name evidence="2" type="ORF">BDD14_5889</name>
</gene>
<comment type="caution">
    <text evidence="2">The sequence shown here is derived from an EMBL/GenBank/DDBJ whole genome shotgun (WGS) entry which is preliminary data.</text>
</comment>
<proteinExistence type="predicted"/>
<dbReference type="Pfam" id="PF13490">
    <property type="entry name" value="zf-HC2"/>
    <property type="match status" value="1"/>
</dbReference>
<reference evidence="2 3" key="1">
    <citation type="submission" date="2019-02" db="EMBL/GenBank/DDBJ databases">
        <title>Genomic Encyclopedia of Archaeal and Bacterial Type Strains, Phase II (KMG-II): from individual species to whole genera.</title>
        <authorList>
            <person name="Goeker M."/>
        </authorList>
    </citation>
    <scope>NUCLEOTIDE SEQUENCE [LARGE SCALE GENOMIC DNA]</scope>
    <source>
        <strain evidence="2 3">DSM 18101</strain>
    </source>
</reference>
<name>A0A4Q7YGK6_9BACT</name>
<accession>A0A4Q7YGK6</accession>
<protein>
    <submittedName>
        <fullName evidence="2">Putative zinc finger protein</fullName>
    </submittedName>
</protein>
<evidence type="ECO:0000313" key="2">
    <source>
        <dbReference type="EMBL" id="RZU35783.1"/>
    </source>
</evidence>
<feature type="domain" description="Putative zinc-finger" evidence="1">
    <location>
        <begin position="4"/>
        <end position="38"/>
    </location>
</feature>
<dbReference type="Gene3D" id="1.10.10.1320">
    <property type="entry name" value="Anti-sigma factor, zinc-finger domain"/>
    <property type="match status" value="1"/>
</dbReference>
<dbReference type="OrthoDB" id="116718at2"/>